<feature type="chain" id="PRO_5039122650" description="Integral membrane protein" evidence="2">
    <location>
        <begin position="20"/>
        <end position="128"/>
    </location>
</feature>
<evidence type="ECO:0000313" key="4">
    <source>
        <dbReference type="Proteomes" id="UP000094053"/>
    </source>
</evidence>
<organism evidence="3 4">
    <name type="scientific">Mycolicibacterium flavescens</name>
    <name type="common">Mycobacterium flavescens</name>
    <dbReference type="NCBI Taxonomy" id="1776"/>
    <lineage>
        <taxon>Bacteria</taxon>
        <taxon>Bacillati</taxon>
        <taxon>Actinomycetota</taxon>
        <taxon>Actinomycetes</taxon>
        <taxon>Mycobacteriales</taxon>
        <taxon>Mycobacteriaceae</taxon>
        <taxon>Mycolicibacterium</taxon>
    </lineage>
</organism>
<name>A0A1E3RF05_MYCFV</name>
<gene>
    <name evidence="3" type="ORF">BHQ18_20850</name>
</gene>
<feature type="signal peptide" evidence="2">
    <location>
        <begin position="1"/>
        <end position="19"/>
    </location>
</feature>
<evidence type="ECO:0000256" key="2">
    <source>
        <dbReference type="SAM" id="SignalP"/>
    </source>
</evidence>
<dbReference type="AlphaFoldDB" id="A0A1E3RF05"/>
<keyword evidence="1" id="KW-1133">Transmembrane helix</keyword>
<feature type="transmembrane region" description="Helical" evidence="1">
    <location>
        <begin position="92"/>
        <end position="113"/>
    </location>
</feature>
<reference evidence="4" key="1">
    <citation type="submission" date="2016-09" db="EMBL/GenBank/DDBJ databases">
        <authorList>
            <person name="Greninger A.L."/>
            <person name="Jerome K.R."/>
            <person name="Mcnair B."/>
            <person name="Wallis C."/>
            <person name="Fang F."/>
        </authorList>
    </citation>
    <scope>NUCLEOTIDE SEQUENCE [LARGE SCALE GENOMIC DNA]</scope>
    <source>
        <strain evidence="4">M6</strain>
    </source>
</reference>
<dbReference type="Proteomes" id="UP000094053">
    <property type="component" value="Unassembled WGS sequence"/>
</dbReference>
<keyword evidence="1" id="KW-0472">Membrane</keyword>
<dbReference type="STRING" id="1776.BHQ18_20850"/>
<comment type="caution">
    <text evidence="3">The sequence shown here is derived from an EMBL/GenBank/DDBJ whole genome shotgun (WGS) entry which is preliminary data.</text>
</comment>
<sequence>MIGRRVCAALAVGSAGLHAAMLGHTGSAVTTGLLAAMIAACLFCAWDLWRDDRPRTWVVVALMNLAMIALHLPAPAHRHGGATTVDAQSSALMAAATLVALVEAAAAAAVLYVRSRGQYAALHRDNRT</sequence>
<evidence type="ECO:0008006" key="5">
    <source>
        <dbReference type="Google" id="ProtNLM"/>
    </source>
</evidence>
<accession>A0A1E3RF05</accession>
<keyword evidence="1" id="KW-0812">Transmembrane</keyword>
<keyword evidence="4" id="KW-1185">Reference proteome</keyword>
<evidence type="ECO:0000256" key="1">
    <source>
        <dbReference type="SAM" id="Phobius"/>
    </source>
</evidence>
<keyword evidence="2" id="KW-0732">Signal</keyword>
<feature type="transmembrane region" description="Helical" evidence="1">
    <location>
        <begin position="29"/>
        <end position="49"/>
    </location>
</feature>
<feature type="transmembrane region" description="Helical" evidence="1">
    <location>
        <begin position="56"/>
        <end position="72"/>
    </location>
</feature>
<proteinExistence type="predicted"/>
<evidence type="ECO:0000313" key="3">
    <source>
        <dbReference type="EMBL" id="ODQ88032.1"/>
    </source>
</evidence>
<dbReference type="OrthoDB" id="4967011at2"/>
<protein>
    <recommendedName>
        <fullName evidence="5">Integral membrane protein</fullName>
    </recommendedName>
</protein>
<dbReference type="EMBL" id="MIHA01000017">
    <property type="protein sequence ID" value="ODQ88032.1"/>
    <property type="molecule type" value="Genomic_DNA"/>
</dbReference>